<evidence type="ECO:0000259" key="2">
    <source>
        <dbReference type="SMART" id="SM00854"/>
    </source>
</evidence>
<dbReference type="PANTHER" id="PTHR33393:SF12">
    <property type="entry name" value="CAPSULE BIOSYNTHESIS PROTEIN CAPA"/>
    <property type="match status" value="1"/>
</dbReference>
<name>A0A9D2BPZ2_9BACT</name>
<reference evidence="3" key="1">
    <citation type="journal article" date="2021" name="PeerJ">
        <title>Extensive microbial diversity within the chicken gut microbiome revealed by metagenomics and culture.</title>
        <authorList>
            <person name="Gilroy R."/>
            <person name="Ravi A."/>
            <person name="Getino M."/>
            <person name="Pursley I."/>
            <person name="Horton D.L."/>
            <person name="Alikhan N.F."/>
            <person name="Baker D."/>
            <person name="Gharbi K."/>
            <person name="Hall N."/>
            <person name="Watson M."/>
            <person name="Adriaenssens E.M."/>
            <person name="Foster-Nyarko E."/>
            <person name="Jarju S."/>
            <person name="Secka A."/>
            <person name="Antonio M."/>
            <person name="Oren A."/>
            <person name="Chaudhuri R.R."/>
            <person name="La Ragione R."/>
            <person name="Hildebrand F."/>
            <person name="Pallen M.J."/>
        </authorList>
    </citation>
    <scope>NUCLEOTIDE SEQUENCE</scope>
    <source>
        <strain evidence="3">ChiHecec2B26-12326</strain>
    </source>
</reference>
<dbReference type="Proteomes" id="UP000823847">
    <property type="component" value="Unassembled WGS sequence"/>
</dbReference>
<evidence type="ECO:0000313" key="4">
    <source>
        <dbReference type="Proteomes" id="UP000823847"/>
    </source>
</evidence>
<dbReference type="SUPFAM" id="SSF56300">
    <property type="entry name" value="Metallo-dependent phosphatases"/>
    <property type="match status" value="1"/>
</dbReference>
<reference evidence="3" key="2">
    <citation type="submission" date="2021-04" db="EMBL/GenBank/DDBJ databases">
        <authorList>
            <person name="Gilroy R."/>
        </authorList>
    </citation>
    <scope>NUCLEOTIDE SEQUENCE</scope>
    <source>
        <strain evidence="3">ChiHecec2B26-12326</strain>
    </source>
</reference>
<organism evidence="3 4">
    <name type="scientific">Candidatus Parabacteroides intestinigallinarum</name>
    <dbReference type="NCBI Taxonomy" id="2838722"/>
    <lineage>
        <taxon>Bacteria</taxon>
        <taxon>Pseudomonadati</taxon>
        <taxon>Bacteroidota</taxon>
        <taxon>Bacteroidia</taxon>
        <taxon>Bacteroidales</taxon>
        <taxon>Tannerellaceae</taxon>
        <taxon>Parabacteroides</taxon>
    </lineage>
</organism>
<accession>A0A9D2BPZ2</accession>
<dbReference type="SMART" id="SM00854">
    <property type="entry name" value="PGA_cap"/>
    <property type="match status" value="1"/>
</dbReference>
<dbReference type="CDD" id="cd07381">
    <property type="entry name" value="MPP_CapA"/>
    <property type="match status" value="1"/>
</dbReference>
<protein>
    <submittedName>
        <fullName evidence="3">CapA family protein</fullName>
    </submittedName>
</protein>
<comment type="caution">
    <text evidence="3">The sequence shown here is derived from an EMBL/GenBank/DDBJ whole genome shotgun (WGS) entry which is preliminary data.</text>
</comment>
<dbReference type="Gene3D" id="3.60.21.10">
    <property type="match status" value="1"/>
</dbReference>
<gene>
    <name evidence="3" type="ORF">H9848_01900</name>
</gene>
<proteinExistence type="inferred from homology"/>
<dbReference type="PANTHER" id="PTHR33393">
    <property type="entry name" value="POLYGLUTAMINE SYNTHESIS ACCESSORY PROTEIN RV0574C-RELATED"/>
    <property type="match status" value="1"/>
</dbReference>
<dbReference type="InterPro" id="IPR019079">
    <property type="entry name" value="Capsule_synth_CapA"/>
</dbReference>
<comment type="similarity">
    <text evidence="1">Belongs to the CapA family.</text>
</comment>
<dbReference type="InterPro" id="IPR029052">
    <property type="entry name" value="Metallo-depent_PP-like"/>
</dbReference>
<feature type="domain" description="Capsule synthesis protein CapA" evidence="2">
    <location>
        <begin position="4"/>
        <end position="255"/>
    </location>
</feature>
<dbReference type="Pfam" id="PF09587">
    <property type="entry name" value="PGA_cap"/>
    <property type="match status" value="1"/>
</dbReference>
<evidence type="ECO:0000313" key="3">
    <source>
        <dbReference type="EMBL" id="HIX85348.1"/>
    </source>
</evidence>
<dbReference type="InterPro" id="IPR052169">
    <property type="entry name" value="CW_Biosynth-Accessory"/>
</dbReference>
<evidence type="ECO:0000256" key="1">
    <source>
        <dbReference type="ARBA" id="ARBA00005662"/>
    </source>
</evidence>
<sequence>MELELIAVGDNLIHKEIFKSVRDSEGDYDFNPLYDPVRDAIQAADIRIVNQETVFTDKASEYSSFPIFATPVFVADSLVKAGFNVVTHASNHAFDKKRRGLEVTWDYWKTHYPEIGVVGISGSREESNKVYIIERNGFKVAILNYTEKLNGHFVPPKDRFRIARLRKSEKRRIQERIAEARALADIVVVCPHWGCEYLYEPIRSQREWAAFFAQCGVDLVIGTHPHVVQPMETVTRADGKPMLVYYSLGNFISCQVKAGTALGGFAHVVFEKDEQGVRLKEYGLKPLITHADEGFRNFRTYFLRDYTEALAGENQIFKTVSRLRGIEMSKASQERLFQDIISYKAQAYNEYKTPHDVTMANIKSVFNFLIGKNIKK</sequence>
<dbReference type="AlphaFoldDB" id="A0A9D2BPZ2"/>
<dbReference type="EMBL" id="DXEN01000010">
    <property type="protein sequence ID" value="HIX85348.1"/>
    <property type="molecule type" value="Genomic_DNA"/>
</dbReference>